<comment type="caution">
    <text evidence="1">The sequence shown here is derived from an EMBL/GenBank/DDBJ whole genome shotgun (WGS) entry which is preliminary data.</text>
</comment>
<proteinExistence type="predicted"/>
<reference evidence="1 2" key="1">
    <citation type="journal article" date="2020" name="BMC Genomics">
        <title>Intraspecific diversification of the crop wild relative Brassica cretica Lam. using demographic model selection.</title>
        <authorList>
            <person name="Kioukis A."/>
            <person name="Michalopoulou V.A."/>
            <person name="Briers L."/>
            <person name="Pirintsos S."/>
            <person name="Studholme D.J."/>
            <person name="Pavlidis P."/>
            <person name="Sarris P.F."/>
        </authorList>
    </citation>
    <scope>NUCLEOTIDE SEQUENCE [LARGE SCALE GENOMIC DNA]</scope>
    <source>
        <strain evidence="2">cv. PFS-1207/04</strain>
    </source>
</reference>
<keyword evidence="2" id="KW-1185">Reference proteome</keyword>
<organism evidence="1 2">
    <name type="scientific">Brassica cretica</name>
    <name type="common">Mustard</name>
    <dbReference type="NCBI Taxonomy" id="69181"/>
    <lineage>
        <taxon>Eukaryota</taxon>
        <taxon>Viridiplantae</taxon>
        <taxon>Streptophyta</taxon>
        <taxon>Embryophyta</taxon>
        <taxon>Tracheophyta</taxon>
        <taxon>Spermatophyta</taxon>
        <taxon>Magnoliopsida</taxon>
        <taxon>eudicotyledons</taxon>
        <taxon>Gunneridae</taxon>
        <taxon>Pentapetalae</taxon>
        <taxon>rosids</taxon>
        <taxon>malvids</taxon>
        <taxon>Brassicales</taxon>
        <taxon>Brassicaceae</taxon>
        <taxon>Brassiceae</taxon>
        <taxon>Brassica</taxon>
    </lineage>
</organism>
<gene>
    <name evidence="1" type="ORF">DY000_02023443</name>
</gene>
<sequence>MDESLMKVGLKSWPNGNDEFFSAFRVHLHSRKGSLFVDCISIQGLLWALPKVQNTLKNVKQVDPSRPVPYRSGLVFERVTVGQAPAGCGPQNG</sequence>
<name>A0ABQ7E4U2_BRACR</name>
<accession>A0ABQ7E4U2</accession>
<dbReference type="EMBL" id="QGKV02000299">
    <property type="protein sequence ID" value="KAF3592017.1"/>
    <property type="molecule type" value="Genomic_DNA"/>
</dbReference>
<evidence type="ECO:0000313" key="1">
    <source>
        <dbReference type="EMBL" id="KAF3592017.1"/>
    </source>
</evidence>
<evidence type="ECO:0000313" key="2">
    <source>
        <dbReference type="Proteomes" id="UP000266723"/>
    </source>
</evidence>
<protein>
    <submittedName>
        <fullName evidence="1">Uncharacterized protein</fullName>
    </submittedName>
</protein>
<dbReference type="Proteomes" id="UP000266723">
    <property type="component" value="Unassembled WGS sequence"/>
</dbReference>